<dbReference type="AlphaFoldDB" id="A0A9P6FWQ7"/>
<evidence type="ECO:0000313" key="2">
    <source>
        <dbReference type="Proteomes" id="UP000780801"/>
    </source>
</evidence>
<feature type="non-terminal residue" evidence="1">
    <location>
        <position position="1"/>
    </location>
</feature>
<dbReference type="EMBL" id="JAABOA010001178">
    <property type="protein sequence ID" value="KAF9582111.1"/>
    <property type="molecule type" value="Genomic_DNA"/>
</dbReference>
<evidence type="ECO:0000313" key="1">
    <source>
        <dbReference type="EMBL" id="KAF9582111.1"/>
    </source>
</evidence>
<organism evidence="1 2">
    <name type="scientific">Lunasporangiospora selenospora</name>
    <dbReference type="NCBI Taxonomy" id="979761"/>
    <lineage>
        <taxon>Eukaryota</taxon>
        <taxon>Fungi</taxon>
        <taxon>Fungi incertae sedis</taxon>
        <taxon>Mucoromycota</taxon>
        <taxon>Mortierellomycotina</taxon>
        <taxon>Mortierellomycetes</taxon>
        <taxon>Mortierellales</taxon>
        <taxon>Mortierellaceae</taxon>
        <taxon>Lunasporangiospora</taxon>
    </lineage>
</organism>
<proteinExistence type="predicted"/>
<protein>
    <submittedName>
        <fullName evidence="1">Uncharacterized protein</fullName>
    </submittedName>
</protein>
<keyword evidence="2" id="KW-1185">Reference proteome</keyword>
<comment type="caution">
    <text evidence="1">The sequence shown here is derived from an EMBL/GenBank/DDBJ whole genome shotgun (WGS) entry which is preliminary data.</text>
</comment>
<name>A0A9P6FWQ7_9FUNG</name>
<dbReference type="Proteomes" id="UP000780801">
    <property type="component" value="Unassembled WGS sequence"/>
</dbReference>
<gene>
    <name evidence="1" type="ORF">BGW38_000626</name>
</gene>
<sequence length="76" mass="8462">MMFPSIDDLKPISVPNMAPDHTFGWSDSMETMFAIKPATSELFKLVKGNGGSGFHWEIEIISGDAPKLRYWACLAK</sequence>
<reference evidence="1" key="1">
    <citation type="journal article" date="2020" name="Fungal Divers.">
        <title>Resolving the Mortierellaceae phylogeny through synthesis of multi-gene phylogenetics and phylogenomics.</title>
        <authorList>
            <person name="Vandepol N."/>
            <person name="Liber J."/>
            <person name="Desiro A."/>
            <person name="Na H."/>
            <person name="Kennedy M."/>
            <person name="Barry K."/>
            <person name="Grigoriev I.V."/>
            <person name="Miller A.N."/>
            <person name="O'Donnell K."/>
            <person name="Stajich J.E."/>
            <person name="Bonito G."/>
        </authorList>
    </citation>
    <scope>NUCLEOTIDE SEQUENCE</scope>
    <source>
        <strain evidence="1">KOD1015</strain>
    </source>
</reference>
<accession>A0A9P6FWQ7</accession>